<dbReference type="EMBL" id="UFSW01000001">
    <property type="protein sequence ID" value="SUU96940.1"/>
    <property type="molecule type" value="Genomic_DNA"/>
</dbReference>
<evidence type="ECO:0000313" key="3">
    <source>
        <dbReference type="EMBL" id="SUU96940.1"/>
    </source>
</evidence>
<dbReference type="RefSeq" id="WP_046098805.1">
    <property type="nucleotide sequence ID" value="NZ_LAEN01000081.1"/>
</dbReference>
<sequence>MSKLKFFFIALFSLTFMGGGYLWYSLAIFPVPKTQFQTARTLSYQRQALDQSVACFHTNGNIDPIAQRDFRLLVWNMHKGQDRGWQEQLKTLAEGKDFLFLQEVSSGQHLDSQFSSQFPTALYTSSFAYLGQQSGVDLLSRFTPRFYCAGASVEPWIRIPKVGNAMAFPLADGQRLLIINVHLVNFEWNPTHYQQQLTAMFQLLQAHQGPIILAGDFNAWNRGRIDLIQKLTALYGLTPVQFQPDDRLRFFSNPLDWVFVRGFKVKNARTIKTTSSDHNPLLVELSL</sequence>
<keyword evidence="2" id="KW-0378">Hydrolase</keyword>
<dbReference type="AlphaFoldDB" id="A0A0F5EW10"/>
<reference evidence="3 4" key="1">
    <citation type="submission" date="2018-06" db="EMBL/GenBank/DDBJ databases">
        <authorList>
            <consortium name="Pathogen Informatics"/>
            <person name="Doyle S."/>
        </authorList>
    </citation>
    <scope>NUCLEOTIDE SEQUENCE [LARGE SCALE GENOMIC DNA]</scope>
    <source>
        <strain evidence="3 4">NCTC10926</strain>
    </source>
</reference>
<feature type="domain" description="Endonuclease/exonuclease/phosphatase" evidence="1">
    <location>
        <begin position="74"/>
        <end position="278"/>
    </location>
</feature>
<dbReference type="Proteomes" id="UP000254620">
    <property type="component" value="Unassembled WGS sequence"/>
</dbReference>
<accession>A0A0F5EW10</accession>
<dbReference type="NCBIfam" id="NF003842">
    <property type="entry name" value="PRK05421.1-4"/>
    <property type="match status" value="1"/>
</dbReference>
<dbReference type="STRING" id="728.VY92_05255"/>
<organism evidence="2 5">
    <name type="scientific">Avibacterium paragallinarum</name>
    <name type="common">Haemophilus gallinarum</name>
    <dbReference type="NCBI Taxonomy" id="728"/>
    <lineage>
        <taxon>Bacteria</taxon>
        <taxon>Pseudomonadati</taxon>
        <taxon>Pseudomonadota</taxon>
        <taxon>Gammaproteobacteria</taxon>
        <taxon>Pasteurellales</taxon>
        <taxon>Pasteurellaceae</taxon>
        <taxon>Avibacterium</taxon>
    </lineage>
</organism>
<evidence type="ECO:0000313" key="4">
    <source>
        <dbReference type="Proteomes" id="UP000254620"/>
    </source>
</evidence>
<protein>
    <submittedName>
        <fullName evidence="2">Endonuclease/exonuclease/phosphatase family protein</fullName>
    </submittedName>
</protein>
<dbReference type="Pfam" id="PF03372">
    <property type="entry name" value="Exo_endo_phos"/>
    <property type="match status" value="1"/>
</dbReference>
<dbReference type="NCBIfam" id="NF003840">
    <property type="entry name" value="PRK05421.1-2"/>
    <property type="match status" value="1"/>
</dbReference>
<dbReference type="InterPro" id="IPR005135">
    <property type="entry name" value="Endo/exonuclease/phosphatase"/>
</dbReference>
<dbReference type="OrthoDB" id="9793162at2"/>
<dbReference type="Gene3D" id="3.60.10.10">
    <property type="entry name" value="Endonuclease/exonuclease/phosphatase"/>
    <property type="match status" value="1"/>
</dbReference>
<name>A0A0F5EW10_AVIPA</name>
<dbReference type="EMBL" id="RQXS01000008">
    <property type="protein sequence ID" value="RZN60594.1"/>
    <property type="molecule type" value="Genomic_DNA"/>
</dbReference>
<dbReference type="InterPro" id="IPR036691">
    <property type="entry name" value="Endo/exonu/phosph_ase_sf"/>
</dbReference>
<dbReference type="SUPFAM" id="SSF56219">
    <property type="entry name" value="DNase I-like"/>
    <property type="match status" value="1"/>
</dbReference>
<keyword evidence="2" id="KW-0255">Endonuclease</keyword>
<proteinExistence type="predicted"/>
<evidence type="ECO:0000313" key="2">
    <source>
        <dbReference type="EMBL" id="RZN60594.1"/>
    </source>
</evidence>
<reference evidence="2 5" key="2">
    <citation type="submission" date="2018-11" db="EMBL/GenBank/DDBJ databases">
        <title>Sequencing Av. paragallinarum serogroups.</title>
        <authorList>
            <person name="Hellmuth J.E."/>
            <person name="Boucher C.E."/>
            <person name="Cason E.D."/>
        </authorList>
    </citation>
    <scope>NUCLEOTIDE SEQUENCE [LARGE SCALE GENOMIC DNA]</scope>
    <source>
        <strain evidence="2 5">SA-3</strain>
    </source>
</reference>
<evidence type="ECO:0000313" key="5">
    <source>
        <dbReference type="Proteomes" id="UP000294229"/>
    </source>
</evidence>
<dbReference type="eggNOG" id="COG3021">
    <property type="taxonomic scope" value="Bacteria"/>
</dbReference>
<keyword evidence="2" id="KW-0269">Exonuclease</keyword>
<dbReference type="GO" id="GO:0004519">
    <property type="term" value="F:endonuclease activity"/>
    <property type="evidence" value="ECO:0007669"/>
    <property type="project" value="UniProtKB-KW"/>
</dbReference>
<dbReference type="GO" id="GO:0004527">
    <property type="term" value="F:exonuclease activity"/>
    <property type="evidence" value="ECO:0007669"/>
    <property type="project" value="UniProtKB-KW"/>
</dbReference>
<dbReference type="Proteomes" id="UP000294229">
    <property type="component" value="Unassembled WGS sequence"/>
</dbReference>
<evidence type="ECO:0000259" key="1">
    <source>
        <dbReference type="Pfam" id="PF03372"/>
    </source>
</evidence>
<keyword evidence="2" id="KW-0540">Nuclease</keyword>
<gene>
    <name evidence="2" type="ORF">EIG79_03105</name>
    <name evidence="3" type="ORF">NCTC10926_00295</name>
</gene>